<dbReference type="CDD" id="cd00037">
    <property type="entry name" value="CLECT"/>
    <property type="match status" value="1"/>
</dbReference>
<sequence>MCTRIVFLLLIKIDLLTSCQCSGVEIVGTDQKHCWEVRTRAAKTWVDADITCQRLGGHLGHPQSYNKELIEYINKVYSKPILTGIVVGNVETQKYAMLCPNNVYFGLVDFHEIKQIIAEVRSLILFKKIWAKIRIFRMQLTQILNVEAISGVSLVKKYYKYKRYLLHLIYNFTVLPISPILRYSPEPESSLLPPSAVVTQPIFVPIPMQEKRDSLIYNIKTENSSALPPKVECRTIGTNTDPIDLFVPKRNKKVFKSKQYFLTLPNVPFTPEFMDDDTLADDVSLELEHLSGPDSEPVLPCGDVPPIVPTVFLKNTKPLNVPRKSLSSVKRPELNGESPIDFSSNNQLIRSNSSPTFIKTTGPFNFGTRLPTRVTPEKPKVEKRPWIPHSVVPTNSYQKRPESRLAGYSNHPFSAKVFSTSTPVKKFPSKPSTKKPILAKKMTEISMLAPKGKMGGVVKAGGGGGGETPVGWKPWAKSSDTFNTQPQFLSDDLTA</sequence>
<keyword evidence="3" id="KW-1185">Reference proteome</keyword>
<evidence type="ECO:0000313" key="4">
    <source>
        <dbReference type="WBParaSite" id="Hba_05967"/>
    </source>
</evidence>
<keyword evidence="2" id="KW-0732">Signal</keyword>
<evidence type="ECO:0000256" key="1">
    <source>
        <dbReference type="SAM" id="MobiDB-lite"/>
    </source>
</evidence>
<evidence type="ECO:0000313" key="3">
    <source>
        <dbReference type="Proteomes" id="UP000095283"/>
    </source>
</evidence>
<feature type="region of interest" description="Disordered" evidence="1">
    <location>
        <begin position="456"/>
        <end position="495"/>
    </location>
</feature>
<feature type="signal peptide" evidence="2">
    <location>
        <begin position="1"/>
        <end position="21"/>
    </location>
</feature>
<dbReference type="Proteomes" id="UP000095283">
    <property type="component" value="Unplaced"/>
</dbReference>
<organism evidence="3 4">
    <name type="scientific">Heterorhabditis bacteriophora</name>
    <name type="common">Entomopathogenic nematode worm</name>
    <dbReference type="NCBI Taxonomy" id="37862"/>
    <lineage>
        <taxon>Eukaryota</taxon>
        <taxon>Metazoa</taxon>
        <taxon>Ecdysozoa</taxon>
        <taxon>Nematoda</taxon>
        <taxon>Chromadorea</taxon>
        <taxon>Rhabditida</taxon>
        <taxon>Rhabditina</taxon>
        <taxon>Rhabditomorpha</taxon>
        <taxon>Strongyloidea</taxon>
        <taxon>Heterorhabditidae</taxon>
        <taxon>Heterorhabditis</taxon>
    </lineage>
</organism>
<accession>A0A1I7WLM9</accession>
<feature type="compositionally biased region" description="Gly residues" evidence="1">
    <location>
        <begin position="456"/>
        <end position="468"/>
    </location>
</feature>
<evidence type="ECO:0000256" key="2">
    <source>
        <dbReference type="SAM" id="SignalP"/>
    </source>
</evidence>
<dbReference type="AlphaFoldDB" id="A0A1I7WLM9"/>
<dbReference type="WBParaSite" id="Hba_05967">
    <property type="protein sequence ID" value="Hba_05967"/>
    <property type="gene ID" value="Hba_05967"/>
</dbReference>
<reference evidence="4" key="1">
    <citation type="submission" date="2016-11" db="UniProtKB">
        <authorList>
            <consortium name="WormBaseParasite"/>
        </authorList>
    </citation>
    <scope>IDENTIFICATION</scope>
</reference>
<proteinExistence type="predicted"/>
<protein>
    <submittedName>
        <fullName evidence="4">C-type lectin domain-containing protein</fullName>
    </submittedName>
</protein>
<feature type="compositionally biased region" description="Polar residues" evidence="1">
    <location>
        <begin position="478"/>
        <end position="488"/>
    </location>
</feature>
<feature type="chain" id="PRO_5009310695" evidence="2">
    <location>
        <begin position="22"/>
        <end position="495"/>
    </location>
</feature>
<name>A0A1I7WLM9_HETBA</name>